<dbReference type="InterPro" id="IPR002798">
    <property type="entry name" value="SpoIIM-like"/>
</dbReference>
<feature type="transmembrane region" description="Helical" evidence="1">
    <location>
        <begin position="186"/>
        <end position="203"/>
    </location>
</feature>
<feature type="transmembrane region" description="Helical" evidence="1">
    <location>
        <begin position="215"/>
        <end position="241"/>
    </location>
</feature>
<reference evidence="2 3" key="1">
    <citation type="submission" date="2018-05" db="EMBL/GenBank/DDBJ databases">
        <title>Marinifilum breve JC075T sp. nov., a marine bacterium isolated from Yongle Blue Hole in the South China Sea.</title>
        <authorList>
            <person name="Fu T."/>
        </authorList>
    </citation>
    <scope>NUCLEOTIDE SEQUENCE [LARGE SCALE GENOMIC DNA]</scope>
    <source>
        <strain evidence="2 3">JC075</strain>
    </source>
</reference>
<keyword evidence="1" id="KW-1133">Transmembrane helix</keyword>
<keyword evidence="1" id="KW-0472">Membrane</keyword>
<dbReference type="AlphaFoldDB" id="A0A2V4A2M5"/>
<organism evidence="2 3">
    <name type="scientific">Marinifilum breve</name>
    <dbReference type="NCBI Taxonomy" id="2184082"/>
    <lineage>
        <taxon>Bacteria</taxon>
        <taxon>Pseudomonadati</taxon>
        <taxon>Bacteroidota</taxon>
        <taxon>Bacteroidia</taxon>
        <taxon>Marinilabiliales</taxon>
        <taxon>Marinifilaceae</taxon>
    </lineage>
</organism>
<feature type="transmembrane region" description="Helical" evidence="1">
    <location>
        <begin position="262"/>
        <end position="280"/>
    </location>
</feature>
<evidence type="ECO:0000256" key="1">
    <source>
        <dbReference type="SAM" id="Phobius"/>
    </source>
</evidence>
<accession>A0A2V4A2M5</accession>
<evidence type="ECO:0000313" key="3">
    <source>
        <dbReference type="Proteomes" id="UP000248079"/>
    </source>
</evidence>
<keyword evidence="3" id="KW-1185">Reference proteome</keyword>
<evidence type="ECO:0008006" key="4">
    <source>
        <dbReference type="Google" id="ProtNLM"/>
    </source>
</evidence>
<name>A0A2V4A2M5_9BACT</name>
<dbReference type="RefSeq" id="WP_110359205.1">
    <property type="nucleotide sequence ID" value="NZ_QFLI01000001.1"/>
</dbReference>
<dbReference type="Pfam" id="PF01944">
    <property type="entry name" value="SpoIIM"/>
    <property type="match status" value="1"/>
</dbReference>
<dbReference type="OrthoDB" id="9800053at2"/>
<dbReference type="PANTHER" id="PTHR35337">
    <property type="entry name" value="SLR1478 PROTEIN"/>
    <property type="match status" value="1"/>
</dbReference>
<feature type="transmembrane region" description="Helical" evidence="1">
    <location>
        <begin position="286"/>
        <end position="308"/>
    </location>
</feature>
<evidence type="ECO:0000313" key="2">
    <source>
        <dbReference type="EMBL" id="PXY03049.1"/>
    </source>
</evidence>
<keyword evidence="1" id="KW-0812">Transmembrane</keyword>
<dbReference type="EMBL" id="QFLI01000001">
    <property type="protein sequence ID" value="PXY03049.1"/>
    <property type="molecule type" value="Genomic_DNA"/>
</dbReference>
<protein>
    <recommendedName>
        <fullName evidence="4">Stage II sporulation protein M</fullName>
    </recommendedName>
</protein>
<dbReference type="Proteomes" id="UP000248079">
    <property type="component" value="Unassembled WGS sequence"/>
</dbReference>
<feature type="transmembrane region" description="Helical" evidence="1">
    <location>
        <begin position="100"/>
        <end position="117"/>
    </location>
</feature>
<gene>
    <name evidence="2" type="ORF">DF185_02870</name>
</gene>
<dbReference type="PANTHER" id="PTHR35337:SF1">
    <property type="entry name" value="SLR1478 PROTEIN"/>
    <property type="match status" value="1"/>
</dbReference>
<comment type="caution">
    <text evidence="2">The sequence shown here is derived from an EMBL/GenBank/DDBJ whole genome shotgun (WGS) entry which is preliminary data.</text>
</comment>
<feature type="transmembrane region" description="Helical" evidence="1">
    <location>
        <begin position="157"/>
        <end position="179"/>
    </location>
</feature>
<proteinExistence type="predicted"/>
<sequence>MKEIVFLNRNKDKWEKFEQLINDQSVSNPDTLANLYIQITDDLSYSRTFFPKSSTTAYLNQLSMRIHQQIYKNKKAKKGAFRSFWTTELPLTLYDIRKQLLYAFLIFSVSVLIGILSSRGDQAFVRTILGDDYVNMTLNNIEKNDPMAVYKQHGQTLMFLGITINNVKVSILAFVLGIFTAFGTGYVLFSNGVMLGSFTYFFVRHDLFWESTRVIWIHGALEISVIVIAGAAGIVLGNSLIFTGTLPRKTSIQIGVRKGVKIIAGIFPIFIVAGFLEGFVTRHTDMPMVLSWAIIISSFSFIIWYFVINPVKIYKNQHKL</sequence>